<feature type="region of interest" description="Disordered" evidence="1">
    <location>
        <begin position="21"/>
        <end position="73"/>
    </location>
</feature>
<organism evidence="2">
    <name type="scientific">Aegilops tauschii</name>
    <name type="common">Tausch's goatgrass</name>
    <name type="synonym">Aegilops squarrosa</name>
    <dbReference type="NCBI Taxonomy" id="37682"/>
    <lineage>
        <taxon>Eukaryota</taxon>
        <taxon>Viridiplantae</taxon>
        <taxon>Streptophyta</taxon>
        <taxon>Embryophyta</taxon>
        <taxon>Tracheophyta</taxon>
        <taxon>Spermatophyta</taxon>
        <taxon>Magnoliopsida</taxon>
        <taxon>Liliopsida</taxon>
        <taxon>Poales</taxon>
        <taxon>Poaceae</taxon>
        <taxon>BOP clade</taxon>
        <taxon>Pooideae</taxon>
        <taxon>Triticodae</taxon>
        <taxon>Triticeae</taxon>
        <taxon>Triticinae</taxon>
        <taxon>Aegilops</taxon>
    </lineage>
</organism>
<evidence type="ECO:0000313" key="2">
    <source>
        <dbReference type="EnsemblPlants" id="EMT11604"/>
    </source>
</evidence>
<dbReference type="EnsemblPlants" id="EMT11604">
    <property type="protein sequence ID" value="EMT11604"/>
    <property type="gene ID" value="F775_43637"/>
</dbReference>
<accession>M8BXN8</accession>
<reference evidence="2" key="1">
    <citation type="submission" date="2015-06" db="UniProtKB">
        <authorList>
            <consortium name="EnsemblPlants"/>
        </authorList>
    </citation>
    <scope>IDENTIFICATION</scope>
</reference>
<name>M8BXN8_AEGTA</name>
<sequence>METRPVQLSARPTDMKMAVRERMRQQQPGLPTWRRSRRSYRGADGREGREPWSRGGSSRAFPHGNEAGGALGD</sequence>
<protein>
    <submittedName>
        <fullName evidence="2">Uncharacterized protein</fullName>
    </submittedName>
</protein>
<evidence type="ECO:0000256" key="1">
    <source>
        <dbReference type="SAM" id="MobiDB-lite"/>
    </source>
</evidence>
<feature type="compositionally biased region" description="Basic and acidic residues" evidence="1">
    <location>
        <begin position="41"/>
        <end position="52"/>
    </location>
</feature>
<dbReference type="AlphaFoldDB" id="M8BXN8"/>
<proteinExistence type="predicted"/>